<name>A0A7R9A747_9CRUS</name>
<dbReference type="SUPFAM" id="SSF48113">
    <property type="entry name" value="Heme-dependent peroxidases"/>
    <property type="match status" value="1"/>
</dbReference>
<keyword evidence="3" id="KW-0575">Peroxidase</keyword>
<keyword evidence="4 7" id="KW-0732">Signal</keyword>
<evidence type="ECO:0000313" key="8">
    <source>
        <dbReference type="EMBL" id="CAD7246060.1"/>
    </source>
</evidence>
<proteinExistence type="predicted"/>
<dbReference type="AlphaFoldDB" id="A0A7R9A747"/>
<comment type="subcellular location">
    <subcellularLocation>
        <location evidence="1">Secreted</location>
    </subcellularLocation>
</comment>
<dbReference type="InterPro" id="IPR037120">
    <property type="entry name" value="Haem_peroxidase_sf_animal"/>
</dbReference>
<accession>A0A7R9A747</accession>
<evidence type="ECO:0000256" key="7">
    <source>
        <dbReference type="SAM" id="SignalP"/>
    </source>
</evidence>
<dbReference type="PANTHER" id="PTHR11475">
    <property type="entry name" value="OXIDASE/PEROXIDASE"/>
    <property type="match status" value="1"/>
</dbReference>
<reference evidence="8" key="1">
    <citation type="submission" date="2020-11" db="EMBL/GenBank/DDBJ databases">
        <authorList>
            <person name="Tran Van P."/>
        </authorList>
    </citation>
    <scope>NUCLEOTIDE SEQUENCE</scope>
</reference>
<evidence type="ECO:0000256" key="2">
    <source>
        <dbReference type="ARBA" id="ARBA00022525"/>
    </source>
</evidence>
<dbReference type="PROSITE" id="PS50292">
    <property type="entry name" value="PEROXIDASE_3"/>
    <property type="match status" value="1"/>
</dbReference>
<dbReference type="InterPro" id="IPR019791">
    <property type="entry name" value="Haem_peroxidase_animal"/>
</dbReference>
<dbReference type="OrthoDB" id="823504at2759"/>
<feature type="signal peptide" evidence="7">
    <location>
        <begin position="1"/>
        <end position="19"/>
    </location>
</feature>
<protein>
    <submittedName>
        <fullName evidence="8">Uncharacterized protein</fullName>
    </submittedName>
</protein>
<evidence type="ECO:0000256" key="6">
    <source>
        <dbReference type="SAM" id="MobiDB-lite"/>
    </source>
</evidence>
<dbReference type="EMBL" id="LR900543">
    <property type="protein sequence ID" value="CAD7246060.1"/>
    <property type="molecule type" value="Genomic_DNA"/>
</dbReference>
<evidence type="ECO:0000256" key="4">
    <source>
        <dbReference type="ARBA" id="ARBA00022729"/>
    </source>
</evidence>
<dbReference type="GO" id="GO:0046872">
    <property type="term" value="F:metal ion binding"/>
    <property type="evidence" value="ECO:0007669"/>
    <property type="project" value="UniProtKB-KW"/>
</dbReference>
<keyword evidence="5" id="KW-0349">Heme</keyword>
<feature type="compositionally biased region" description="Low complexity" evidence="6">
    <location>
        <begin position="1041"/>
        <end position="1051"/>
    </location>
</feature>
<feature type="compositionally biased region" description="Polar residues" evidence="6">
    <location>
        <begin position="1095"/>
        <end position="1110"/>
    </location>
</feature>
<evidence type="ECO:0000256" key="3">
    <source>
        <dbReference type="ARBA" id="ARBA00022559"/>
    </source>
</evidence>
<feature type="region of interest" description="Disordered" evidence="6">
    <location>
        <begin position="922"/>
        <end position="984"/>
    </location>
</feature>
<dbReference type="GO" id="GO:0005576">
    <property type="term" value="C:extracellular region"/>
    <property type="evidence" value="ECO:0007669"/>
    <property type="project" value="UniProtKB-SubCell"/>
</dbReference>
<keyword evidence="2" id="KW-0964">Secreted</keyword>
<dbReference type="FunFam" id="1.10.640.10:FF:000003">
    <property type="entry name" value="chorion peroxidase"/>
    <property type="match status" value="1"/>
</dbReference>
<evidence type="ECO:0000313" key="9">
    <source>
        <dbReference type="Proteomes" id="UP000677054"/>
    </source>
</evidence>
<dbReference type="Pfam" id="PF03098">
    <property type="entry name" value="An_peroxidase"/>
    <property type="match status" value="1"/>
</dbReference>
<sequence>MWLMLSLLGLVLLPSSLKALSVNYGPPGDPWGGSPFPTPGAPGRLIDKPGGYDGCALIVPGPGKTHHLDLAYNAFNGLGGYDGAGTCITFESVNRAFGQAKRRWGLPAAHRRELDGNEVGGIGRVLLETSRILAHQYALKPDVIINGLPLIDTSKTIIEQYCPYWLKKPKCEIKRYREYNGLCANPENPHWGATRTTFKKLIAPAYPDGLDAVRVAYDGSPLPPVRLVSTVVHRDEGYHDHAVTLFLIAWGQAIDHDITLTGETKDERNKDPECCKRQEHEDCLPIHIPDNDPFYSLFNHRCMNFLRSAPGPQYACKLGPRLSFNLLSSTIDANWVYGSKKETADALRSFEYGQLKMLPVFQEYGLKELLPLNMADPESGCLRARKDIYCFHAGDERVNEQLILTVVHTMMARYHNILAKELTRINPHWDDETTFQETRHIVAAVTQHITYNELLPMLLGKEVMAKYDLILKKDGYFDGYDPKINPTASDAFITAAYRFGHSLLPSTVERWSSNHKYIGSQRLKDMLRQPYDLYKGGWCDQYMCGLMNQVAQAMDDSVTHEVTNHLFQEPGKRFGLDLAAFNMQRGREHGIPGYGAYREFCGLPPVKTWYDLAAWMPNDTVRRYSEVYRTPADIDLWSAGISERPLTGAMVGPTFACLIALQFRDLRLGDRFWYENGGWPSSFTIGTISSPLPLPYDIGSRSTCVCCDVVSEQLNEIRKIKLSRLVCDTSDEIPEVQIYPMVLPDHEINPRVPCRSGILPVIDLSKWRDTRYSGPPVEYTKLTVVAVFSWANIAQTDVRPTSFITIHTSLLLIRVESDTRDDELCLLDLGRGGIEGLFRVDMTIRDVDPEIAAGYKPLEPEIPIGPLPGPGPIPVHDASHQEDFNVGSGFRPLKRPVPPLPPPKAGPPDGFFDDFAGTSKFPDFDTFDEPKKTLKKPSNLLPPIGKKPPPLLPPIGKKPPPPPPPPISIPPSAPSGSGPEDEKIYLYPTTNHKHPDKYHEHSVKVHSHPPDVFEYPDGKKEFVHHHYYDHFYTHYHAPPVGSASGSASAPALRTEPPPHASTLNEKKIQATSTTARNPTKDKAKTEEGPIKKMNTKQQIPNFIRSRVSNG</sequence>
<dbReference type="Gene3D" id="1.10.640.10">
    <property type="entry name" value="Haem peroxidase domain superfamily, animal type"/>
    <property type="match status" value="1"/>
</dbReference>
<keyword evidence="3" id="KW-0560">Oxidoreductase</keyword>
<dbReference type="PANTHER" id="PTHR11475:SF106">
    <property type="entry name" value="CURLY SU"/>
    <property type="match status" value="1"/>
</dbReference>
<dbReference type="Proteomes" id="UP000677054">
    <property type="component" value="Unassembled WGS sequence"/>
</dbReference>
<dbReference type="GO" id="GO:0004601">
    <property type="term" value="F:peroxidase activity"/>
    <property type="evidence" value="ECO:0007669"/>
    <property type="project" value="UniProtKB-KW"/>
</dbReference>
<evidence type="ECO:0000256" key="1">
    <source>
        <dbReference type="ARBA" id="ARBA00004613"/>
    </source>
</evidence>
<feature type="compositionally biased region" description="Pro residues" evidence="6">
    <location>
        <begin position="945"/>
        <end position="973"/>
    </location>
</feature>
<gene>
    <name evidence="8" type="ORF">DSTB1V02_LOCUS5923</name>
</gene>
<feature type="compositionally biased region" description="Basic and acidic residues" evidence="6">
    <location>
        <begin position="1078"/>
        <end position="1090"/>
    </location>
</feature>
<keyword evidence="5" id="KW-0408">Iron</keyword>
<dbReference type="InterPro" id="IPR010255">
    <property type="entry name" value="Haem_peroxidase_sf"/>
</dbReference>
<dbReference type="GO" id="GO:0006979">
    <property type="term" value="P:response to oxidative stress"/>
    <property type="evidence" value="ECO:0007669"/>
    <property type="project" value="InterPro"/>
</dbReference>
<dbReference type="GO" id="GO:0020037">
    <property type="term" value="F:heme binding"/>
    <property type="evidence" value="ECO:0007669"/>
    <property type="project" value="InterPro"/>
</dbReference>
<feature type="chain" id="PRO_5036209707" evidence="7">
    <location>
        <begin position="20"/>
        <end position="1110"/>
    </location>
</feature>
<evidence type="ECO:0000256" key="5">
    <source>
        <dbReference type="PIRSR" id="PIRSR619791-2"/>
    </source>
</evidence>
<dbReference type="CDD" id="cd09823">
    <property type="entry name" value="peroxinectin_like"/>
    <property type="match status" value="1"/>
</dbReference>
<keyword evidence="9" id="KW-1185">Reference proteome</keyword>
<keyword evidence="5" id="KW-0479">Metal-binding</keyword>
<organism evidence="8">
    <name type="scientific">Darwinula stevensoni</name>
    <dbReference type="NCBI Taxonomy" id="69355"/>
    <lineage>
        <taxon>Eukaryota</taxon>
        <taxon>Metazoa</taxon>
        <taxon>Ecdysozoa</taxon>
        <taxon>Arthropoda</taxon>
        <taxon>Crustacea</taxon>
        <taxon>Oligostraca</taxon>
        <taxon>Ostracoda</taxon>
        <taxon>Podocopa</taxon>
        <taxon>Podocopida</taxon>
        <taxon>Darwinulocopina</taxon>
        <taxon>Darwinuloidea</taxon>
        <taxon>Darwinulidae</taxon>
        <taxon>Darwinula</taxon>
    </lineage>
</organism>
<dbReference type="EMBL" id="CAJPEV010001026">
    <property type="protein sequence ID" value="CAG0890250.1"/>
    <property type="molecule type" value="Genomic_DNA"/>
</dbReference>
<feature type="binding site" description="axial binding residue" evidence="5">
    <location>
        <position position="501"/>
    </location>
    <ligand>
        <name>heme b</name>
        <dbReference type="ChEBI" id="CHEBI:60344"/>
    </ligand>
    <ligandPart>
        <name>Fe</name>
        <dbReference type="ChEBI" id="CHEBI:18248"/>
    </ligandPart>
</feature>
<feature type="region of interest" description="Disordered" evidence="6">
    <location>
        <begin position="1041"/>
        <end position="1110"/>
    </location>
</feature>
<dbReference type="PRINTS" id="PR00457">
    <property type="entry name" value="ANPEROXIDASE"/>
</dbReference>